<organism evidence="2 3">
    <name type="scientific">Dictyocaulus viviparus</name>
    <name type="common">Bovine lungworm</name>
    <dbReference type="NCBI Taxonomy" id="29172"/>
    <lineage>
        <taxon>Eukaryota</taxon>
        <taxon>Metazoa</taxon>
        <taxon>Ecdysozoa</taxon>
        <taxon>Nematoda</taxon>
        <taxon>Chromadorea</taxon>
        <taxon>Rhabditida</taxon>
        <taxon>Rhabditina</taxon>
        <taxon>Rhabditomorpha</taxon>
        <taxon>Strongyloidea</taxon>
        <taxon>Metastrongylidae</taxon>
        <taxon>Dictyocaulus</taxon>
    </lineage>
</organism>
<proteinExistence type="predicted"/>
<dbReference type="OrthoDB" id="5785439at2759"/>
<protein>
    <submittedName>
        <fullName evidence="2">Uncharacterized protein</fullName>
    </submittedName>
</protein>
<evidence type="ECO:0000256" key="1">
    <source>
        <dbReference type="SAM" id="Phobius"/>
    </source>
</evidence>
<keyword evidence="1" id="KW-0812">Transmembrane</keyword>
<dbReference type="Proteomes" id="UP000053766">
    <property type="component" value="Unassembled WGS sequence"/>
</dbReference>
<reference evidence="3" key="2">
    <citation type="journal article" date="2016" name="Sci. Rep.">
        <title>Dictyocaulus viviparus genome, variome and transcriptome elucidate lungworm biology and support future intervention.</title>
        <authorList>
            <person name="McNulty S.N."/>
            <person name="Strube C."/>
            <person name="Rosa B.A."/>
            <person name="Martin J.C."/>
            <person name="Tyagi R."/>
            <person name="Choi Y.J."/>
            <person name="Wang Q."/>
            <person name="Hallsworth Pepin K."/>
            <person name="Zhang X."/>
            <person name="Ozersky P."/>
            <person name="Wilson R.K."/>
            <person name="Sternberg P.W."/>
            <person name="Gasser R.B."/>
            <person name="Mitreva M."/>
        </authorList>
    </citation>
    <scope>NUCLEOTIDE SEQUENCE [LARGE SCALE GENOMIC DNA]</scope>
    <source>
        <strain evidence="3">HannoverDv2000</strain>
    </source>
</reference>
<keyword evidence="1" id="KW-0472">Membrane</keyword>
<accession>A0A0D8XZD0</accession>
<reference evidence="2 3" key="1">
    <citation type="submission" date="2013-11" db="EMBL/GenBank/DDBJ databases">
        <title>Draft genome of the bovine lungworm Dictyocaulus viviparus.</title>
        <authorList>
            <person name="Mitreva M."/>
        </authorList>
    </citation>
    <scope>NUCLEOTIDE SEQUENCE [LARGE SCALE GENOMIC DNA]</scope>
    <source>
        <strain evidence="2 3">HannoverDv2000</strain>
    </source>
</reference>
<gene>
    <name evidence="2" type="ORF">DICVIV_04652</name>
</gene>
<evidence type="ECO:0000313" key="3">
    <source>
        <dbReference type="Proteomes" id="UP000053766"/>
    </source>
</evidence>
<evidence type="ECO:0000313" key="2">
    <source>
        <dbReference type="EMBL" id="KJH49212.1"/>
    </source>
</evidence>
<dbReference type="EMBL" id="KN716242">
    <property type="protein sequence ID" value="KJH49212.1"/>
    <property type="molecule type" value="Genomic_DNA"/>
</dbReference>
<name>A0A0D8XZD0_DICVI</name>
<feature type="transmembrane region" description="Helical" evidence="1">
    <location>
        <begin position="117"/>
        <end position="135"/>
    </location>
</feature>
<sequence>MDDSKALSAAERRERRLRRILGNSEERMKKILSGPDGGFFYFRVRAIVFEIRNLILGEQRLPPMLEGGEFRSSFLPGCEDNYHAPNQENYYNSPSSGNSASFQYTLFQCLNRMDKSLSLFFGIFVRMLMVSGVMFNVLTPWILIFFFSHFFTIIKEVPNFVHDITIMLQSGSCSTIGRIFRRGQVHVFEANDKTCGTRSQNQSTGVEKLDLDSFLYFSQYILKSTMS</sequence>
<keyword evidence="1" id="KW-1133">Transmembrane helix</keyword>
<keyword evidence="3" id="KW-1185">Reference proteome</keyword>
<dbReference type="AlphaFoldDB" id="A0A0D8XZD0"/>